<evidence type="ECO:0000256" key="1">
    <source>
        <dbReference type="SAM" id="MobiDB-lite"/>
    </source>
</evidence>
<dbReference type="EMBL" id="NSLI01000006">
    <property type="protein sequence ID" value="PAX06501.1"/>
    <property type="molecule type" value="Genomic_DNA"/>
</dbReference>
<dbReference type="Pfam" id="PF05013">
    <property type="entry name" value="FGase"/>
    <property type="match status" value="1"/>
</dbReference>
<dbReference type="OrthoDB" id="9802050at2"/>
<proteinExistence type="predicted"/>
<accession>A0A2A2SBX5</accession>
<reference evidence="3" key="1">
    <citation type="submission" date="2017-09" db="EMBL/GenBank/DDBJ databases">
        <authorList>
            <person name="Feng G."/>
            <person name="Zhu H."/>
        </authorList>
    </citation>
    <scope>NUCLEOTIDE SEQUENCE [LARGE SCALE GENOMIC DNA]</scope>
    <source>
        <strain evidence="3">1PNM-20</strain>
    </source>
</reference>
<feature type="region of interest" description="Disordered" evidence="1">
    <location>
        <begin position="83"/>
        <end position="103"/>
    </location>
</feature>
<dbReference type="RefSeq" id="WP_095999636.1">
    <property type="nucleotide sequence ID" value="NZ_NSLI01000006.1"/>
</dbReference>
<dbReference type="Gene3D" id="3.40.630.40">
    <property type="entry name" value="Zn-dependent exopeptidases"/>
    <property type="match status" value="1"/>
</dbReference>
<dbReference type="SUPFAM" id="SSF53187">
    <property type="entry name" value="Zn-dependent exopeptidases"/>
    <property type="match status" value="1"/>
</dbReference>
<dbReference type="GO" id="GO:0016787">
    <property type="term" value="F:hydrolase activity"/>
    <property type="evidence" value="ECO:0007669"/>
    <property type="project" value="UniProtKB-KW"/>
</dbReference>
<gene>
    <name evidence="2" type="ORF">CKY28_17285</name>
</gene>
<evidence type="ECO:0000313" key="3">
    <source>
        <dbReference type="Proteomes" id="UP000218151"/>
    </source>
</evidence>
<protein>
    <submittedName>
        <fullName evidence="2">N-formylglutamate amidohydrolase</fullName>
    </submittedName>
</protein>
<evidence type="ECO:0000313" key="2">
    <source>
        <dbReference type="EMBL" id="PAX06501.1"/>
    </source>
</evidence>
<sequence>MDRSFDLHGDPERPASPVVLSVPHAGRAYPPEIVPLIRWNPSSLRALEDRYVDLVALGARGPRVALVQKVPRAWIDLNRGEDERDPLVDEGADPRRQPARSAKLRSGLGLVPRRVPGAGEIWRRKLTPADMARRIERAHRPYHQALAHALAAAHARFGVAVLLDLHSMPPLGAGGAQVVLGDRFGRAAAARFVGRAEGVALAARLRVALNSPYAGGHVLDRHGRPERDVHAIQLELDRSLYLDGKLDAPGDGLAATAALVGSVIAALEDEALSAALPLAAE</sequence>
<organism evidence="2 3">
    <name type="scientific">Sphingomonas lenta</name>
    <dbReference type="NCBI Taxonomy" id="1141887"/>
    <lineage>
        <taxon>Bacteria</taxon>
        <taxon>Pseudomonadati</taxon>
        <taxon>Pseudomonadota</taxon>
        <taxon>Alphaproteobacteria</taxon>
        <taxon>Sphingomonadales</taxon>
        <taxon>Sphingomonadaceae</taxon>
        <taxon>Sphingomonas</taxon>
    </lineage>
</organism>
<feature type="compositionally biased region" description="Basic and acidic residues" evidence="1">
    <location>
        <begin position="83"/>
        <end position="96"/>
    </location>
</feature>
<dbReference type="Proteomes" id="UP000218151">
    <property type="component" value="Unassembled WGS sequence"/>
</dbReference>
<dbReference type="AlphaFoldDB" id="A0A2A2SBX5"/>
<keyword evidence="3" id="KW-1185">Reference proteome</keyword>
<keyword evidence="2" id="KW-0378">Hydrolase</keyword>
<dbReference type="InterPro" id="IPR007709">
    <property type="entry name" value="N-FG_amidohydro"/>
</dbReference>
<name>A0A2A2SBX5_9SPHN</name>
<comment type="caution">
    <text evidence="2">The sequence shown here is derived from an EMBL/GenBank/DDBJ whole genome shotgun (WGS) entry which is preliminary data.</text>
</comment>